<dbReference type="Proteomes" id="UP000507962">
    <property type="component" value="Unassembled WGS sequence"/>
</dbReference>
<dbReference type="Pfam" id="PF02618">
    <property type="entry name" value="YceG"/>
    <property type="match status" value="1"/>
</dbReference>
<dbReference type="CDD" id="cd08010">
    <property type="entry name" value="MltG_like"/>
    <property type="match status" value="1"/>
</dbReference>
<comment type="function">
    <text evidence="7">Functions as a peptidoglycan terminase that cleaves nascent peptidoglycan strands endolytically to terminate their elongation.</text>
</comment>
<comment type="catalytic activity">
    <reaction evidence="7">
        <text>a peptidoglycan chain = a peptidoglycan chain with N-acetyl-1,6-anhydromuramyl-[peptide] at the reducing end + a peptidoglycan chain with N-acetylglucosamine at the non-reducing end.</text>
        <dbReference type="EC" id="4.2.2.29"/>
    </reaction>
</comment>
<dbReference type="HAMAP" id="MF_02065">
    <property type="entry name" value="MltG"/>
    <property type="match status" value="1"/>
</dbReference>
<keyword evidence="1 7" id="KW-1003">Cell membrane</keyword>
<sequence length="345" mass="38554">MTETHANLRRLKLIWPLLLLVFILVVGTGGTAIHLSRFYRTPQGDPATTLIYTIKRGQSFNTTARQLVKAGLCSSETKLRFMATVYGLDKKIKAGEYRLSGAMTPEEILTVLTSGKVHLRRLTIPEGYTVRQIADVVEQSGLGEAALIMDLCFSEPFTRRMELPGEAPSLEGYLFPETYLFEKGTSEEAILAAMVGRFKAVFTEELQQEGKALGLSPNQVVTLASIIEKETGAPSERPIISSVFHNRLKKRMRLETDPTVIYGIKDFNGNITRKDLRRRTPYNTYVIKGLPPGPIASPGLAALTAAVRPEDTGYLYFVSKKDGSHHFSRTFKEHSRAVRKYQLNR</sequence>
<keyword evidence="4 7" id="KW-0472">Membrane</keyword>
<evidence type="ECO:0000256" key="6">
    <source>
        <dbReference type="ARBA" id="ARBA00023316"/>
    </source>
</evidence>
<accession>A0A4U8YRP3</accession>
<reference evidence="8 9" key="1">
    <citation type="submission" date="2019-03" db="EMBL/GenBank/DDBJ databases">
        <authorList>
            <person name="Nijsse B."/>
        </authorList>
    </citation>
    <scope>NUCLEOTIDE SEQUENCE [LARGE SCALE GENOMIC DNA]</scope>
    <source>
        <strain evidence="8">Desulfoluna butyratoxydans MSL71</strain>
    </source>
</reference>
<protein>
    <recommendedName>
        <fullName evidence="7">Endolytic murein transglycosylase</fullName>
        <ecNumber evidence="7">4.2.2.29</ecNumber>
    </recommendedName>
    <alternativeName>
        <fullName evidence="7">Peptidoglycan lytic transglycosylase</fullName>
    </alternativeName>
    <alternativeName>
        <fullName evidence="7">Peptidoglycan polymerization terminase</fullName>
    </alternativeName>
</protein>
<gene>
    <name evidence="7" type="primary">mltG</name>
    <name evidence="8" type="ORF">MSL71_40680</name>
</gene>
<dbReference type="PANTHER" id="PTHR30518:SF2">
    <property type="entry name" value="ENDOLYTIC MUREIN TRANSGLYCOSYLASE"/>
    <property type="match status" value="1"/>
</dbReference>
<dbReference type="EMBL" id="CAADHO010000009">
    <property type="protein sequence ID" value="VFQ46404.1"/>
    <property type="molecule type" value="Genomic_DNA"/>
</dbReference>
<dbReference type="GO" id="GO:0005886">
    <property type="term" value="C:plasma membrane"/>
    <property type="evidence" value="ECO:0007669"/>
    <property type="project" value="UniProtKB-UniRule"/>
</dbReference>
<evidence type="ECO:0000256" key="5">
    <source>
        <dbReference type="ARBA" id="ARBA00023239"/>
    </source>
</evidence>
<keyword evidence="9" id="KW-1185">Reference proteome</keyword>
<dbReference type="InterPro" id="IPR003770">
    <property type="entry name" value="MLTG-like"/>
</dbReference>
<keyword evidence="2 7" id="KW-0812">Transmembrane</keyword>
<dbReference type="GO" id="GO:0071555">
    <property type="term" value="P:cell wall organization"/>
    <property type="evidence" value="ECO:0007669"/>
    <property type="project" value="UniProtKB-KW"/>
</dbReference>
<keyword evidence="5 7" id="KW-0456">Lyase</keyword>
<dbReference type="EC" id="4.2.2.29" evidence="7"/>
<dbReference type="Gene3D" id="3.30.160.60">
    <property type="entry name" value="Classic Zinc Finger"/>
    <property type="match status" value="1"/>
</dbReference>
<dbReference type="Gene3D" id="3.30.1490.480">
    <property type="entry name" value="Endolytic murein transglycosylase"/>
    <property type="match status" value="1"/>
</dbReference>
<evidence type="ECO:0000313" key="9">
    <source>
        <dbReference type="Proteomes" id="UP000507962"/>
    </source>
</evidence>
<evidence type="ECO:0000256" key="7">
    <source>
        <dbReference type="HAMAP-Rule" id="MF_02065"/>
    </source>
</evidence>
<evidence type="ECO:0000256" key="2">
    <source>
        <dbReference type="ARBA" id="ARBA00022692"/>
    </source>
</evidence>
<feature type="site" description="Important for catalytic activity" evidence="7">
    <location>
        <position position="230"/>
    </location>
</feature>
<dbReference type="GO" id="GO:0009252">
    <property type="term" value="P:peptidoglycan biosynthetic process"/>
    <property type="evidence" value="ECO:0007669"/>
    <property type="project" value="UniProtKB-UniRule"/>
</dbReference>
<dbReference type="NCBIfam" id="TIGR00247">
    <property type="entry name" value="endolytic transglycosylase MltG"/>
    <property type="match status" value="1"/>
</dbReference>
<dbReference type="RefSeq" id="WP_180144068.1">
    <property type="nucleotide sequence ID" value="NZ_CAADHO010000009.1"/>
</dbReference>
<evidence type="ECO:0000313" key="8">
    <source>
        <dbReference type="EMBL" id="VFQ46404.1"/>
    </source>
</evidence>
<evidence type="ECO:0000256" key="3">
    <source>
        <dbReference type="ARBA" id="ARBA00022989"/>
    </source>
</evidence>
<name>A0A4U8YRP3_9BACT</name>
<dbReference type="PANTHER" id="PTHR30518">
    <property type="entry name" value="ENDOLYTIC MUREIN TRANSGLYCOSYLASE"/>
    <property type="match status" value="1"/>
</dbReference>
<dbReference type="GO" id="GO:0008932">
    <property type="term" value="F:lytic endotransglycosylase activity"/>
    <property type="evidence" value="ECO:0007669"/>
    <property type="project" value="UniProtKB-UniRule"/>
</dbReference>
<keyword evidence="3 7" id="KW-1133">Transmembrane helix</keyword>
<keyword evidence="6 7" id="KW-0961">Cell wall biogenesis/degradation</keyword>
<dbReference type="AlphaFoldDB" id="A0A4U8YRP3"/>
<evidence type="ECO:0000256" key="4">
    <source>
        <dbReference type="ARBA" id="ARBA00023136"/>
    </source>
</evidence>
<evidence type="ECO:0000256" key="1">
    <source>
        <dbReference type="ARBA" id="ARBA00022475"/>
    </source>
</evidence>
<proteinExistence type="inferred from homology"/>
<comment type="similarity">
    <text evidence="7">Belongs to the transglycosylase MltG family.</text>
</comment>
<organism evidence="8 9">
    <name type="scientific">Desulfoluna butyratoxydans</name>
    <dbReference type="NCBI Taxonomy" id="231438"/>
    <lineage>
        <taxon>Bacteria</taxon>
        <taxon>Pseudomonadati</taxon>
        <taxon>Thermodesulfobacteriota</taxon>
        <taxon>Desulfobacteria</taxon>
        <taxon>Desulfobacterales</taxon>
        <taxon>Desulfolunaceae</taxon>
        <taxon>Desulfoluna</taxon>
    </lineage>
</organism>